<evidence type="ECO:0008006" key="3">
    <source>
        <dbReference type="Google" id="ProtNLM"/>
    </source>
</evidence>
<organism evidence="1 2">
    <name type="scientific">Mytilus edulis</name>
    <name type="common">Blue mussel</name>
    <dbReference type="NCBI Taxonomy" id="6550"/>
    <lineage>
        <taxon>Eukaryota</taxon>
        <taxon>Metazoa</taxon>
        <taxon>Spiralia</taxon>
        <taxon>Lophotrochozoa</taxon>
        <taxon>Mollusca</taxon>
        <taxon>Bivalvia</taxon>
        <taxon>Autobranchia</taxon>
        <taxon>Pteriomorphia</taxon>
        <taxon>Mytilida</taxon>
        <taxon>Mytiloidea</taxon>
        <taxon>Mytilidae</taxon>
        <taxon>Mytilinae</taxon>
        <taxon>Mytilus</taxon>
    </lineage>
</organism>
<accession>A0A8S3PXC8</accession>
<reference evidence="1" key="1">
    <citation type="submission" date="2021-03" db="EMBL/GenBank/DDBJ databases">
        <authorList>
            <person name="Bekaert M."/>
        </authorList>
    </citation>
    <scope>NUCLEOTIDE SEQUENCE</scope>
</reference>
<dbReference type="OrthoDB" id="6126246at2759"/>
<evidence type="ECO:0000313" key="2">
    <source>
        <dbReference type="Proteomes" id="UP000683360"/>
    </source>
</evidence>
<evidence type="ECO:0000313" key="1">
    <source>
        <dbReference type="EMBL" id="CAG2188693.1"/>
    </source>
</evidence>
<gene>
    <name evidence="1" type="ORF">MEDL_4118</name>
</gene>
<name>A0A8S3PXC8_MYTED</name>
<sequence length="456" mass="52800">MSIHDYQNLPEFMRNIKNNCEDHDIKYELFCAFHDCAWCIKCIKDKHDNCKGLVPLDEVVGNFKSAAFVSKLQTDLVNLFENLKTIKIFFSENLSALEKQKTKAISRVHIMRRSIDDHLDKLEESLLNDIRSEFTKLQDAIGNRKSEIDNKTDQDEEKRRDFSKMVQFSTDLQPYFGLHEVEKVIKQEEQYIQDLKSADNLREKNIIFDFTDLESTVRGITALGKLSINLSSENLQLKAKEESQVQSTRNPVLSMVKPVIKQRFKMQKHPVSITGCQILPNCDVVFVDQENKSILLFNNSGVFVKEIITFQNKLSDNCYVRQRQVAVTLIDDRNIFIIDVERNKIVRRRIVDGRCCGICTYEQMMYVIVPPNAVPTLDFDLEIKHSIPIVTKNLSRIAVFGDRLYCSHSNANSVFCYRKEGEKLWSFNDEIRFPFGIAIDINGYVYVACGSKLEQK</sequence>
<protein>
    <recommendedName>
        <fullName evidence="3">B box-type domain-containing protein</fullName>
    </recommendedName>
</protein>
<dbReference type="InterPro" id="IPR011042">
    <property type="entry name" value="6-blade_b-propeller_TolB-like"/>
</dbReference>
<keyword evidence="2" id="KW-1185">Reference proteome</keyword>
<dbReference type="SUPFAM" id="SSF57845">
    <property type="entry name" value="B-box zinc-binding domain"/>
    <property type="match status" value="1"/>
</dbReference>
<dbReference type="Gene3D" id="2.120.10.30">
    <property type="entry name" value="TolB, C-terminal domain"/>
    <property type="match status" value="1"/>
</dbReference>
<dbReference type="EMBL" id="CAJPWZ010000273">
    <property type="protein sequence ID" value="CAG2188693.1"/>
    <property type="molecule type" value="Genomic_DNA"/>
</dbReference>
<dbReference type="SUPFAM" id="SSF63825">
    <property type="entry name" value="YWTD domain"/>
    <property type="match status" value="1"/>
</dbReference>
<dbReference type="AlphaFoldDB" id="A0A8S3PXC8"/>
<dbReference type="Proteomes" id="UP000683360">
    <property type="component" value="Unassembled WGS sequence"/>
</dbReference>
<comment type="caution">
    <text evidence="1">The sequence shown here is derived from an EMBL/GenBank/DDBJ whole genome shotgun (WGS) entry which is preliminary data.</text>
</comment>
<proteinExistence type="predicted"/>